<feature type="region of interest" description="Disordered" evidence="1">
    <location>
        <begin position="20"/>
        <end position="56"/>
    </location>
</feature>
<organism evidence="2 3">
    <name type="scientific">Actinopolymorpha pittospori</name>
    <dbReference type="NCBI Taxonomy" id="648752"/>
    <lineage>
        <taxon>Bacteria</taxon>
        <taxon>Bacillati</taxon>
        <taxon>Actinomycetota</taxon>
        <taxon>Actinomycetes</taxon>
        <taxon>Propionibacteriales</taxon>
        <taxon>Actinopolymorphaceae</taxon>
        <taxon>Actinopolymorpha</taxon>
    </lineage>
</organism>
<evidence type="ECO:0000313" key="3">
    <source>
        <dbReference type="Proteomes" id="UP000638648"/>
    </source>
</evidence>
<sequence>MAELLGLKWQQSRSILNPDAALSAPSVDNAERTKGARPGCSHRLRGRTPDPETEAPVTSLAAVRALCCC</sequence>
<dbReference type="RefSeq" id="WP_202896405.1">
    <property type="nucleotide sequence ID" value="NZ_BAABJL010000069.1"/>
</dbReference>
<protein>
    <submittedName>
        <fullName evidence="2">Uncharacterized protein</fullName>
    </submittedName>
</protein>
<dbReference type="Proteomes" id="UP000638648">
    <property type="component" value="Unassembled WGS sequence"/>
</dbReference>
<name>A0A927MV37_9ACTN</name>
<keyword evidence="3" id="KW-1185">Reference proteome</keyword>
<gene>
    <name evidence="2" type="ORF">HEB94_003789</name>
</gene>
<proteinExistence type="predicted"/>
<dbReference type="EMBL" id="JADBEM010000001">
    <property type="protein sequence ID" value="MBE1606941.1"/>
    <property type="molecule type" value="Genomic_DNA"/>
</dbReference>
<dbReference type="AlphaFoldDB" id="A0A927MV37"/>
<evidence type="ECO:0000313" key="2">
    <source>
        <dbReference type="EMBL" id="MBE1606941.1"/>
    </source>
</evidence>
<evidence type="ECO:0000256" key="1">
    <source>
        <dbReference type="SAM" id="MobiDB-lite"/>
    </source>
</evidence>
<accession>A0A927MV37</accession>
<comment type="caution">
    <text evidence="2">The sequence shown here is derived from an EMBL/GenBank/DDBJ whole genome shotgun (WGS) entry which is preliminary data.</text>
</comment>
<reference evidence="2" key="1">
    <citation type="submission" date="2020-10" db="EMBL/GenBank/DDBJ databases">
        <title>Sequencing the genomes of 1000 actinobacteria strains.</title>
        <authorList>
            <person name="Klenk H.-P."/>
        </authorList>
    </citation>
    <scope>NUCLEOTIDE SEQUENCE</scope>
    <source>
        <strain evidence="2">DSM 45354</strain>
    </source>
</reference>